<dbReference type="GO" id="GO:0071007">
    <property type="term" value="C:U2-type catalytic step 2 spliceosome"/>
    <property type="evidence" value="ECO:0007669"/>
    <property type="project" value="TreeGrafter"/>
</dbReference>
<feature type="domain" description="Pre-mRNA-splicing factor Syf1/CRNKL1-like C-terminal HAT-repeats" evidence="7">
    <location>
        <begin position="13"/>
        <end position="75"/>
    </location>
</feature>
<evidence type="ECO:0000256" key="1">
    <source>
        <dbReference type="ARBA" id="ARBA00004123"/>
    </source>
</evidence>
<dbReference type="eggNOG" id="KOG1915">
    <property type="taxonomic scope" value="Eukaryota"/>
</dbReference>
<dbReference type="STRING" id="400682.A0A1X7VRQ6"/>
<dbReference type="PANTHER" id="PTHR11246:SF3">
    <property type="entry name" value="CROOKED NECK-LIKE PROTEIN 1"/>
    <property type="match status" value="1"/>
</dbReference>
<keyword evidence="6" id="KW-0539">Nucleus</keyword>
<evidence type="ECO:0000259" key="7">
    <source>
        <dbReference type="Pfam" id="PF23231"/>
    </source>
</evidence>
<dbReference type="OMA" id="HAYIWQA"/>
<sequence>MFEENIRKNRSVVSNWMKYAQWEQTQEEYDRARSIYECAFDVDHRCITLWLKYAEMEMKNKQINHARNIWDRAVTLLPRINQFWFKYAYMEEMLGNIPNEVDKAQSIYERFILVHSETKNWICYARFEESQGFIDNARNIFERATEFFGDEGLDEKLYMAFAQFEESCQEYERSHTIFKYALDKIPKPRAVDLFKAYTHFEKKYGDRIGNEDAVINKRKFQYEDKVKDPSNYDAWFDYIRLLESNASLESTRDLYERAIANVPPLQEKTYWQRYIYLWINYALYEELIANDIDRTREVYKSCVNIVPHTRFTFAKVWLLYAQFEIRQKELATARKVLGTAIGKCPKRKLFKGYIELELQLLEFDRFRKIYAKYLEYDPGNSITWIKYAELEAILGLGRCGSLPSHLSLGYQATFYGHA</sequence>
<dbReference type="GO" id="GO:0000245">
    <property type="term" value="P:spliceosomal complex assembly"/>
    <property type="evidence" value="ECO:0007669"/>
    <property type="project" value="TreeGrafter"/>
</dbReference>
<dbReference type="InParanoid" id="A0A1X7VRQ6"/>
<reference evidence="8" key="1">
    <citation type="submission" date="2017-05" db="UniProtKB">
        <authorList>
            <consortium name="EnsemblMetazoa"/>
        </authorList>
    </citation>
    <scope>IDENTIFICATION</scope>
</reference>
<evidence type="ECO:0000256" key="4">
    <source>
        <dbReference type="ARBA" id="ARBA00022737"/>
    </source>
</evidence>
<name>A0A1X7VRQ6_AMPQE</name>
<dbReference type="SUPFAM" id="SSF48452">
    <property type="entry name" value="TPR-like"/>
    <property type="match status" value="1"/>
</dbReference>
<proteinExistence type="inferred from homology"/>
<dbReference type="EnsemblMetazoa" id="Aqu2.1.42505_001">
    <property type="protein sequence ID" value="Aqu2.1.42505_001"/>
    <property type="gene ID" value="Aqu2.1.42505"/>
</dbReference>
<dbReference type="OrthoDB" id="541719at2759"/>
<dbReference type="FunFam" id="1.25.40.10:FF:000072">
    <property type="entry name" value="Crooked neck-like protein 1"/>
    <property type="match status" value="1"/>
</dbReference>
<comment type="subcellular location">
    <subcellularLocation>
        <location evidence="1">Nucleus</location>
    </subcellularLocation>
</comment>
<keyword evidence="3" id="KW-0507">mRNA processing</keyword>
<organism evidence="8">
    <name type="scientific">Amphimedon queenslandica</name>
    <name type="common">Sponge</name>
    <dbReference type="NCBI Taxonomy" id="400682"/>
    <lineage>
        <taxon>Eukaryota</taxon>
        <taxon>Metazoa</taxon>
        <taxon>Porifera</taxon>
        <taxon>Demospongiae</taxon>
        <taxon>Heteroscleromorpha</taxon>
        <taxon>Haplosclerida</taxon>
        <taxon>Niphatidae</taxon>
        <taxon>Amphimedon</taxon>
    </lineage>
</organism>
<protein>
    <recommendedName>
        <fullName evidence="7">Pre-mRNA-splicing factor Syf1/CRNKL1-like C-terminal HAT-repeats domain-containing protein</fullName>
    </recommendedName>
</protein>
<dbReference type="InterPro" id="IPR003107">
    <property type="entry name" value="HAT"/>
</dbReference>
<accession>A0A1X7VRQ6</accession>
<evidence type="ECO:0000256" key="5">
    <source>
        <dbReference type="ARBA" id="ARBA00023187"/>
    </source>
</evidence>
<dbReference type="InterPro" id="IPR011990">
    <property type="entry name" value="TPR-like_helical_dom_sf"/>
</dbReference>
<dbReference type="InterPro" id="IPR045075">
    <property type="entry name" value="Syf1-like"/>
</dbReference>
<dbReference type="Pfam" id="PF23231">
    <property type="entry name" value="HAT_Syf1_CNRKL1_C"/>
    <property type="match status" value="2"/>
</dbReference>
<dbReference type="PANTHER" id="PTHR11246">
    <property type="entry name" value="PRE-MRNA SPLICING FACTOR"/>
    <property type="match status" value="1"/>
</dbReference>
<keyword evidence="5" id="KW-0508">mRNA splicing</keyword>
<dbReference type="GO" id="GO:0000974">
    <property type="term" value="C:Prp19 complex"/>
    <property type="evidence" value="ECO:0007669"/>
    <property type="project" value="TreeGrafter"/>
</dbReference>
<dbReference type="GO" id="GO:0071014">
    <property type="term" value="C:post-mRNA release spliceosomal complex"/>
    <property type="evidence" value="ECO:0007669"/>
    <property type="project" value="TreeGrafter"/>
</dbReference>
<evidence type="ECO:0000256" key="2">
    <source>
        <dbReference type="ARBA" id="ARBA00008644"/>
    </source>
</evidence>
<dbReference type="AlphaFoldDB" id="A0A1X7VRQ6"/>
<evidence type="ECO:0000256" key="3">
    <source>
        <dbReference type="ARBA" id="ARBA00022664"/>
    </source>
</evidence>
<evidence type="ECO:0000256" key="6">
    <source>
        <dbReference type="ARBA" id="ARBA00023242"/>
    </source>
</evidence>
<comment type="similarity">
    <text evidence="2">Belongs to the crooked-neck family.</text>
</comment>
<dbReference type="SMART" id="SM00386">
    <property type="entry name" value="HAT"/>
    <property type="match status" value="10"/>
</dbReference>
<evidence type="ECO:0000313" key="8">
    <source>
        <dbReference type="EnsemblMetazoa" id="Aqu2.1.42505_001"/>
    </source>
</evidence>
<feature type="domain" description="Pre-mRNA-splicing factor Syf1/CRNKL1-like C-terminal HAT-repeats" evidence="7">
    <location>
        <begin position="81"/>
        <end position="270"/>
    </location>
</feature>
<dbReference type="InterPro" id="IPR055430">
    <property type="entry name" value="HAT_Syf1_CNRKL1_C"/>
</dbReference>
<dbReference type="GO" id="GO:0071011">
    <property type="term" value="C:precatalytic spliceosome"/>
    <property type="evidence" value="ECO:0007669"/>
    <property type="project" value="TreeGrafter"/>
</dbReference>
<dbReference type="Gene3D" id="1.25.40.10">
    <property type="entry name" value="Tetratricopeptide repeat domain"/>
    <property type="match status" value="2"/>
</dbReference>
<keyword evidence="4" id="KW-0677">Repeat</keyword>